<protein>
    <submittedName>
        <fullName evidence="1">Uncharacterized protein</fullName>
    </submittedName>
</protein>
<evidence type="ECO:0000313" key="1">
    <source>
        <dbReference type="EMBL" id="TRZ38417.1"/>
    </source>
</evidence>
<evidence type="ECO:0000313" key="2">
    <source>
        <dbReference type="Proteomes" id="UP000319837"/>
    </source>
</evidence>
<comment type="caution">
    <text evidence="1">The sequence shown here is derived from an EMBL/GenBank/DDBJ whole genome shotgun (WGS) entry which is preliminary data.</text>
</comment>
<sequence length="75" mass="9441">MNFFYKYKSPFKAVFARKKSTYSLKFKMQYVYPLSTMYAKRMYFIKTTYIYLEKAIRKTLREYYFKKIIIFNNML</sequence>
<dbReference type="EMBL" id="RIBP01000004">
    <property type="protein sequence ID" value="TRZ38417.1"/>
    <property type="molecule type" value="Genomic_DNA"/>
</dbReference>
<name>A0A553SN69_NIACI</name>
<reference evidence="2" key="1">
    <citation type="submission" date="2018-10" db="EMBL/GenBank/DDBJ databases">
        <title>FDA dAtabase for Regulatory Grade micrObial Sequences (FDA-ARGOS): Supporting development and validation of Infectious Disease Dx tests.</title>
        <authorList>
            <person name="Minogue T."/>
            <person name="Wolcott M."/>
            <person name="Wasieloski L."/>
            <person name="Aguilar W."/>
            <person name="Moore D."/>
            <person name="Tallon L."/>
            <person name="Sadzewicz L."/>
            <person name="Sengamalay N."/>
            <person name="Ott S."/>
            <person name="Godinez A."/>
            <person name="Nagaraj S."/>
            <person name="Vavikolanu K."/>
            <person name="Vyas G."/>
            <person name="Nadendla S."/>
            <person name="George J."/>
            <person name="Sichtig H."/>
        </authorList>
    </citation>
    <scope>NUCLEOTIDE SEQUENCE [LARGE SCALE GENOMIC DNA]</scope>
    <source>
        <strain evidence="2">FDAARGOS_343</strain>
    </source>
</reference>
<organism evidence="1 2">
    <name type="scientific">Niallia circulans</name>
    <name type="common">Bacillus circulans</name>
    <dbReference type="NCBI Taxonomy" id="1397"/>
    <lineage>
        <taxon>Bacteria</taxon>
        <taxon>Bacillati</taxon>
        <taxon>Bacillota</taxon>
        <taxon>Bacilli</taxon>
        <taxon>Bacillales</taxon>
        <taxon>Bacillaceae</taxon>
        <taxon>Niallia</taxon>
    </lineage>
</organism>
<gene>
    <name evidence="1" type="ORF">CEQ21_23795</name>
</gene>
<dbReference type="Proteomes" id="UP000319837">
    <property type="component" value="Unassembled WGS sequence"/>
</dbReference>
<dbReference type="AlphaFoldDB" id="A0A553SN69"/>
<accession>A0A553SN69</accession>
<proteinExistence type="predicted"/>